<keyword evidence="2" id="KW-1185">Reference proteome</keyword>
<dbReference type="Proteomes" id="UP000756387">
    <property type="component" value="Unassembled WGS sequence"/>
</dbReference>
<dbReference type="Gene3D" id="2.160.20.80">
    <property type="entry name" value="E3 ubiquitin-protein ligase SopA"/>
    <property type="match status" value="1"/>
</dbReference>
<sequence length="265" mass="30746">MSREKSSMFVEAPDLPPGTLVHKPPRDGVQWRFDGRRLEGVRFERIKDGPDWLSFRDCDFVDCEFVDCKLDWYLGSPLPDPGAASRFSRCVFTRCDLRDVYVRRARFEDCTFDSCRWNAHFFAVDLLRNRFVGTVDSLSLWGREDEPGAPRNVIIGNDFSQADLLGMGLSAEVPVDDQLWPRDEHHVRVERVPDRMRALRTRLEQDGSDPELLRWLEFYWVDLEPANVQSTKVVRLDDPLMDDTWRRAWRALVAVELGGEGDGRP</sequence>
<dbReference type="EMBL" id="JADCSA010000004">
    <property type="protein sequence ID" value="MBE7324208.1"/>
    <property type="molecule type" value="Genomic_DNA"/>
</dbReference>
<accession>A0ABR9RRM1</accession>
<proteinExistence type="predicted"/>
<dbReference type="RefSeq" id="WP_193637532.1">
    <property type="nucleotide sequence ID" value="NZ_JADCSA010000004.1"/>
</dbReference>
<protein>
    <submittedName>
        <fullName evidence="1">Pentapeptide repeat-containing protein</fullName>
    </submittedName>
</protein>
<dbReference type="InterPro" id="IPR001646">
    <property type="entry name" value="5peptide_repeat"/>
</dbReference>
<organism evidence="1 2">
    <name type="scientific">Nocardioides malaquae</name>
    <dbReference type="NCBI Taxonomy" id="2773426"/>
    <lineage>
        <taxon>Bacteria</taxon>
        <taxon>Bacillati</taxon>
        <taxon>Actinomycetota</taxon>
        <taxon>Actinomycetes</taxon>
        <taxon>Propionibacteriales</taxon>
        <taxon>Nocardioidaceae</taxon>
        <taxon>Nocardioides</taxon>
    </lineage>
</organism>
<dbReference type="Pfam" id="PF00805">
    <property type="entry name" value="Pentapeptide"/>
    <property type="match status" value="1"/>
</dbReference>
<dbReference type="SUPFAM" id="SSF141571">
    <property type="entry name" value="Pentapeptide repeat-like"/>
    <property type="match status" value="1"/>
</dbReference>
<evidence type="ECO:0000313" key="2">
    <source>
        <dbReference type="Proteomes" id="UP000756387"/>
    </source>
</evidence>
<reference evidence="1 2" key="1">
    <citation type="submission" date="2020-10" db="EMBL/GenBank/DDBJ databases">
        <title>Nocardioides sp. isolated from sludge.</title>
        <authorList>
            <person name="Zhang X."/>
        </authorList>
    </citation>
    <scope>NUCLEOTIDE SEQUENCE [LARGE SCALE GENOMIC DNA]</scope>
    <source>
        <strain evidence="1 2">Y6</strain>
    </source>
</reference>
<name>A0ABR9RRM1_9ACTN</name>
<evidence type="ECO:0000313" key="1">
    <source>
        <dbReference type="EMBL" id="MBE7324208.1"/>
    </source>
</evidence>
<comment type="caution">
    <text evidence="1">The sequence shown here is derived from an EMBL/GenBank/DDBJ whole genome shotgun (WGS) entry which is preliminary data.</text>
</comment>
<gene>
    <name evidence="1" type="ORF">IEQ44_06045</name>
</gene>